<name>A0A327ZKN0_9ACTN</name>
<evidence type="ECO:0000259" key="1">
    <source>
        <dbReference type="PROSITE" id="PS51186"/>
    </source>
</evidence>
<dbReference type="Proteomes" id="UP000249341">
    <property type="component" value="Unassembled WGS sequence"/>
</dbReference>
<accession>A0A327ZKN0</accession>
<dbReference type="PROSITE" id="PS51186">
    <property type="entry name" value="GNAT"/>
    <property type="match status" value="1"/>
</dbReference>
<protein>
    <submittedName>
        <fullName evidence="2">Ribosomal protein S18 acetylase RimI-like enzyme</fullName>
    </submittedName>
</protein>
<dbReference type="EMBL" id="QLMJ01000001">
    <property type="protein sequence ID" value="RAK42940.1"/>
    <property type="molecule type" value="Genomic_DNA"/>
</dbReference>
<comment type="caution">
    <text evidence="2">The sequence shown here is derived from an EMBL/GenBank/DDBJ whole genome shotgun (WGS) entry which is preliminary data.</text>
</comment>
<dbReference type="InterPro" id="IPR016181">
    <property type="entry name" value="Acyl_CoA_acyltransferase"/>
</dbReference>
<keyword evidence="2" id="KW-0687">Ribonucleoprotein</keyword>
<dbReference type="AlphaFoldDB" id="A0A327ZKN0"/>
<dbReference type="InterPro" id="IPR000182">
    <property type="entry name" value="GNAT_dom"/>
</dbReference>
<dbReference type="Pfam" id="PF00583">
    <property type="entry name" value="Acetyltransf_1"/>
    <property type="match status" value="1"/>
</dbReference>
<feature type="domain" description="N-acetyltransferase" evidence="1">
    <location>
        <begin position="3"/>
        <end position="181"/>
    </location>
</feature>
<dbReference type="SUPFAM" id="SSF55729">
    <property type="entry name" value="Acyl-CoA N-acyltransferases (Nat)"/>
    <property type="match status" value="1"/>
</dbReference>
<proteinExistence type="predicted"/>
<dbReference type="OrthoDB" id="4536199at2"/>
<keyword evidence="3" id="KW-1185">Reference proteome</keyword>
<evidence type="ECO:0000313" key="3">
    <source>
        <dbReference type="Proteomes" id="UP000249341"/>
    </source>
</evidence>
<dbReference type="RefSeq" id="WP_111646770.1">
    <property type="nucleotide sequence ID" value="NZ_JACHWI010000001.1"/>
</dbReference>
<evidence type="ECO:0000313" key="2">
    <source>
        <dbReference type="EMBL" id="RAK42940.1"/>
    </source>
</evidence>
<sequence>MSIRINDATLRHSSADEALRLREHLIPIYAATHAHLIDQSWYAPETFWSRLTNMYAKARDFDLVTAWIGADCIGYAFGSPRDGDSELWAQLQAFFPDVEASGPIYIFREFAVAPTHQRHGHGTRIHDELLRGRPEQIAHLLVRGDNEPAQAAYRRWGWTHIGTKRPFENSPTFDAMALDLGDTTRSEAE</sequence>
<reference evidence="2 3" key="1">
    <citation type="submission" date="2018-06" db="EMBL/GenBank/DDBJ databases">
        <title>Genomic Encyclopedia of Type Strains, Phase III (KMG-III): the genomes of soil and plant-associated and newly described type strains.</title>
        <authorList>
            <person name="Whitman W."/>
        </authorList>
    </citation>
    <scope>NUCLEOTIDE SEQUENCE [LARGE SCALE GENOMIC DNA]</scope>
    <source>
        <strain evidence="2 3">CGMCC 4.7090</strain>
    </source>
</reference>
<dbReference type="GO" id="GO:0016747">
    <property type="term" value="F:acyltransferase activity, transferring groups other than amino-acyl groups"/>
    <property type="evidence" value="ECO:0007669"/>
    <property type="project" value="InterPro"/>
</dbReference>
<dbReference type="Gene3D" id="3.40.630.30">
    <property type="match status" value="1"/>
</dbReference>
<keyword evidence="2" id="KW-0689">Ribosomal protein</keyword>
<dbReference type="GO" id="GO:0005840">
    <property type="term" value="C:ribosome"/>
    <property type="evidence" value="ECO:0007669"/>
    <property type="project" value="UniProtKB-KW"/>
</dbReference>
<gene>
    <name evidence="2" type="ORF">B0I29_10170</name>
</gene>
<organism evidence="2 3">
    <name type="scientific">Actinoplanes lutulentus</name>
    <dbReference type="NCBI Taxonomy" id="1287878"/>
    <lineage>
        <taxon>Bacteria</taxon>
        <taxon>Bacillati</taxon>
        <taxon>Actinomycetota</taxon>
        <taxon>Actinomycetes</taxon>
        <taxon>Micromonosporales</taxon>
        <taxon>Micromonosporaceae</taxon>
        <taxon>Actinoplanes</taxon>
    </lineage>
</organism>